<dbReference type="EMBL" id="BMAW01018767">
    <property type="protein sequence ID" value="GFT60021.1"/>
    <property type="molecule type" value="Genomic_DNA"/>
</dbReference>
<organism evidence="1 2">
    <name type="scientific">Nephila pilipes</name>
    <name type="common">Giant wood spider</name>
    <name type="synonym">Nephila maculata</name>
    <dbReference type="NCBI Taxonomy" id="299642"/>
    <lineage>
        <taxon>Eukaryota</taxon>
        <taxon>Metazoa</taxon>
        <taxon>Ecdysozoa</taxon>
        <taxon>Arthropoda</taxon>
        <taxon>Chelicerata</taxon>
        <taxon>Arachnida</taxon>
        <taxon>Araneae</taxon>
        <taxon>Araneomorphae</taxon>
        <taxon>Entelegynae</taxon>
        <taxon>Araneoidea</taxon>
        <taxon>Nephilidae</taxon>
        <taxon>Nephila</taxon>
    </lineage>
</organism>
<evidence type="ECO:0000313" key="2">
    <source>
        <dbReference type="Proteomes" id="UP000887013"/>
    </source>
</evidence>
<evidence type="ECO:0000313" key="1">
    <source>
        <dbReference type="EMBL" id="GFT60021.1"/>
    </source>
</evidence>
<sequence>MSWHLESGKKLLFGYTPLRSLLFPNEGPELSLDRFPFGRFDHHLFIGPLLSDHRRSKFLSPILSRMESATKLYIALFVLGCIFKTSEGLRCYTCSVDFRSEAFSINNTCIFPKDHDDLAHCSSNSKFCKGVVTRVGGVFVMLQRSCSTDCAEACTEKGYGVRIKDCVSCCKNEPDCGTTQLLRKK</sequence>
<gene>
    <name evidence="1" type="primary">AVEN_45564_1</name>
    <name evidence="1" type="ORF">NPIL_617221</name>
</gene>
<keyword evidence="2" id="KW-1185">Reference proteome</keyword>
<name>A0A8X6PAA3_NEPPI</name>
<dbReference type="OrthoDB" id="6490486at2759"/>
<reference evidence="1" key="1">
    <citation type="submission" date="2020-08" db="EMBL/GenBank/DDBJ databases">
        <title>Multicomponent nature underlies the extraordinary mechanical properties of spider dragline silk.</title>
        <authorList>
            <person name="Kono N."/>
            <person name="Nakamura H."/>
            <person name="Mori M."/>
            <person name="Yoshida Y."/>
            <person name="Ohtoshi R."/>
            <person name="Malay A.D."/>
            <person name="Moran D.A.P."/>
            <person name="Tomita M."/>
            <person name="Numata K."/>
            <person name="Arakawa K."/>
        </authorList>
    </citation>
    <scope>NUCLEOTIDE SEQUENCE</scope>
</reference>
<dbReference type="AlphaFoldDB" id="A0A8X6PAA3"/>
<comment type="caution">
    <text evidence="1">The sequence shown here is derived from an EMBL/GenBank/DDBJ whole genome shotgun (WGS) entry which is preliminary data.</text>
</comment>
<proteinExistence type="predicted"/>
<accession>A0A8X6PAA3</accession>
<protein>
    <submittedName>
        <fullName evidence="1">Uncharacterized protein</fullName>
    </submittedName>
</protein>
<dbReference type="Proteomes" id="UP000887013">
    <property type="component" value="Unassembled WGS sequence"/>
</dbReference>